<evidence type="ECO:0000313" key="11">
    <source>
        <dbReference type="Proteomes" id="UP000608754"/>
    </source>
</evidence>
<dbReference type="GO" id="GO:0004252">
    <property type="term" value="F:serine-type endopeptidase activity"/>
    <property type="evidence" value="ECO:0007669"/>
    <property type="project" value="UniProtKB-UniRule"/>
</dbReference>
<dbReference type="EMBL" id="JADGIK010000006">
    <property type="protein sequence ID" value="MBF0597650.1"/>
    <property type="molecule type" value="Genomic_DNA"/>
</dbReference>
<dbReference type="PROSITE" id="PS00138">
    <property type="entry name" value="SUBTILASE_SER"/>
    <property type="match status" value="1"/>
</dbReference>
<dbReference type="PROSITE" id="PS00136">
    <property type="entry name" value="SUBTILASE_ASP"/>
    <property type="match status" value="1"/>
</dbReference>
<evidence type="ECO:0000313" key="10">
    <source>
        <dbReference type="EMBL" id="MBF0597650.1"/>
    </source>
</evidence>
<evidence type="ECO:0000256" key="5">
    <source>
        <dbReference type="ARBA" id="ARBA00022825"/>
    </source>
</evidence>
<dbReference type="InterPro" id="IPR023827">
    <property type="entry name" value="Peptidase_S8_Asp-AS"/>
</dbReference>
<dbReference type="AlphaFoldDB" id="A0A8J7G926"/>
<gene>
    <name evidence="10" type="ORF">IM532_09360</name>
</gene>
<feature type="domain" description="Secretion system C-terminal sorting" evidence="9">
    <location>
        <begin position="458"/>
        <end position="525"/>
    </location>
</feature>
<evidence type="ECO:0000259" key="8">
    <source>
        <dbReference type="Pfam" id="PF00082"/>
    </source>
</evidence>
<dbReference type="InterPro" id="IPR017317">
    <property type="entry name" value="Pept_S8_subtilisin_bacteroid-2"/>
</dbReference>
<feature type="active site" description="Charge relay system" evidence="6">
    <location>
        <position position="171"/>
    </location>
</feature>
<evidence type="ECO:0000256" key="3">
    <source>
        <dbReference type="ARBA" id="ARBA00022729"/>
    </source>
</evidence>
<dbReference type="PANTHER" id="PTHR43806:SF67">
    <property type="entry name" value="EGF-LIKE DOMAIN-CONTAINING PROTEIN"/>
    <property type="match status" value="1"/>
</dbReference>
<dbReference type="GO" id="GO:0006508">
    <property type="term" value="P:proteolysis"/>
    <property type="evidence" value="ECO:0007669"/>
    <property type="project" value="UniProtKB-KW"/>
</dbReference>
<evidence type="ECO:0000256" key="7">
    <source>
        <dbReference type="RuleBase" id="RU003355"/>
    </source>
</evidence>
<feature type="active site" description="Charge relay system" evidence="6">
    <location>
        <position position="389"/>
    </location>
</feature>
<keyword evidence="3" id="KW-0732">Signal</keyword>
<dbReference type="Pfam" id="PF00082">
    <property type="entry name" value="Peptidase_S8"/>
    <property type="match status" value="1"/>
</dbReference>
<keyword evidence="2 6" id="KW-0645">Protease</keyword>
<feature type="active site" description="Charge relay system" evidence="6">
    <location>
        <position position="211"/>
    </location>
</feature>
<evidence type="ECO:0000259" key="9">
    <source>
        <dbReference type="Pfam" id="PF18962"/>
    </source>
</evidence>
<sequence>MKYFLPFLFTLCTTTAWSQDLYLVNLKPKTNTSVFFNNPLSMLSQKALDRRINRDILLDEKDVPILPTQIQEIKNLNLDYVGASKWLNTIMVEISDETVVNQLQNLPFVDNVESLVRNTNPKRENPIVTNKFNRIQEFDYGYSTEFINQLNLKPLHDAGFTGQNILIGVIDAGFPGVNTVATFKKLRDESRIIDTYNFVNNHSNVYQKDSHGTMVLANMAGNVDGTYVGSAPDANYALYISEDANPETPKELLYWIQAAERADSVGVDIINTSLGYTTFDDSRYDFTYENMNGETTLISKGAKIAASRGIFVVNAMGNDGDNSWHYISAPADVPEVFSIGANDSYNYPASFTSYGPNAVGIYKPNVSAMGVYVPTVSPNGNYVSVNGTSFASPIMAGSIATLMSAYPTKSINELKNLIENSAHLYPVYSNQLGYGIPNFETIFNTLNTRDLSSVSYEIFPNPTKSYVRINSKGEVYKLELFNMEGKILKVVNNNNEINIQEFPKGIYMLNIYFRNGETKSNKIIIQ</sequence>
<dbReference type="NCBIfam" id="TIGR04183">
    <property type="entry name" value="Por_Secre_tail"/>
    <property type="match status" value="1"/>
</dbReference>
<protein>
    <submittedName>
        <fullName evidence="10">S8 family peptidase</fullName>
    </submittedName>
</protein>
<dbReference type="InterPro" id="IPR023828">
    <property type="entry name" value="Peptidase_S8_Ser-AS"/>
</dbReference>
<dbReference type="InterPro" id="IPR050131">
    <property type="entry name" value="Peptidase_S8_subtilisin-like"/>
</dbReference>
<reference evidence="10" key="1">
    <citation type="submission" date="2020-10" db="EMBL/GenBank/DDBJ databases">
        <authorList>
            <person name="Lu T."/>
            <person name="Wang Q."/>
            <person name="Han X."/>
        </authorList>
    </citation>
    <scope>NUCLEOTIDE SEQUENCE</scope>
    <source>
        <strain evidence="10">WQ 117</strain>
    </source>
</reference>
<organism evidence="10 11">
    <name type="scientific">Faecalibacter rhinopitheci</name>
    <dbReference type="NCBI Taxonomy" id="2779678"/>
    <lineage>
        <taxon>Bacteria</taxon>
        <taxon>Pseudomonadati</taxon>
        <taxon>Bacteroidota</taxon>
        <taxon>Flavobacteriia</taxon>
        <taxon>Flavobacteriales</taxon>
        <taxon>Weeksellaceae</taxon>
        <taxon>Faecalibacter</taxon>
    </lineage>
</organism>
<dbReference type="SUPFAM" id="SSF52743">
    <property type="entry name" value="Subtilisin-like"/>
    <property type="match status" value="1"/>
</dbReference>
<dbReference type="PRINTS" id="PR00723">
    <property type="entry name" value="SUBTILISIN"/>
</dbReference>
<evidence type="ECO:0000256" key="6">
    <source>
        <dbReference type="PROSITE-ProRule" id="PRU01240"/>
    </source>
</evidence>
<dbReference type="InterPro" id="IPR036852">
    <property type="entry name" value="Peptidase_S8/S53_dom_sf"/>
</dbReference>
<keyword evidence="11" id="KW-1185">Reference proteome</keyword>
<dbReference type="InterPro" id="IPR015500">
    <property type="entry name" value="Peptidase_S8_subtilisin-rel"/>
</dbReference>
<dbReference type="InterPro" id="IPR000209">
    <property type="entry name" value="Peptidase_S8/S53_dom"/>
</dbReference>
<feature type="domain" description="Peptidase S8/S53" evidence="8">
    <location>
        <begin position="162"/>
        <end position="435"/>
    </location>
</feature>
<dbReference type="InterPro" id="IPR026444">
    <property type="entry name" value="Secre_tail"/>
</dbReference>
<dbReference type="PROSITE" id="PS51892">
    <property type="entry name" value="SUBTILASE"/>
    <property type="match status" value="1"/>
</dbReference>
<keyword evidence="5 6" id="KW-0720">Serine protease</keyword>
<dbReference type="RefSeq" id="WP_194183199.1">
    <property type="nucleotide sequence ID" value="NZ_JADGIK010000006.1"/>
</dbReference>
<accession>A0A8J7G926</accession>
<name>A0A8J7G926_9FLAO</name>
<comment type="similarity">
    <text evidence="1 6 7">Belongs to the peptidase S8 family.</text>
</comment>
<evidence type="ECO:0000256" key="4">
    <source>
        <dbReference type="ARBA" id="ARBA00022801"/>
    </source>
</evidence>
<dbReference type="Gene3D" id="3.40.50.200">
    <property type="entry name" value="Peptidase S8/S53 domain"/>
    <property type="match status" value="1"/>
</dbReference>
<dbReference type="PANTHER" id="PTHR43806">
    <property type="entry name" value="PEPTIDASE S8"/>
    <property type="match status" value="1"/>
</dbReference>
<dbReference type="Proteomes" id="UP000608754">
    <property type="component" value="Unassembled WGS sequence"/>
</dbReference>
<dbReference type="Pfam" id="PF18962">
    <property type="entry name" value="Por_Secre_tail"/>
    <property type="match status" value="1"/>
</dbReference>
<evidence type="ECO:0000256" key="1">
    <source>
        <dbReference type="ARBA" id="ARBA00011073"/>
    </source>
</evidence>
<keyword evidence="4 6" id="KW-0378">Hydrolase</keyword>
<dbReference type="PIRSF" id="PIRSF037903">
    <property type="entry name" value="Subtilisin_rel_GFO_2223"/>
    <property type="match status" value="1"/>
</dbReference>
<evidence type="ECO:0000256" key="2">
    <source>
        <dbReference type="ARBA" id="ARBA00022670"/>
    </source>
</evidence>
<proteinExistence type="inferred from homology"/>
<comment type="caution">
    <text evidence="10">The sequence shown here is derived from an EMBL/GenBank/DDBJ whole genome shotgun (WGS) entry which is preliminary data.</text>
</comment>